<organism evidence="1 2">
    <name type="scientific">Weissella diestrammenae</name>
    <dbReference type="NCBI Taxonomy" id="1162633"/>
    <lineage>
        <taxon>Bacteria</taxon>
        <taxon>Bacillati</taxon>
        <taxon>Bacillota</taxon>
        <taxon>Bacilli</taxon>
        <taxon>Lactobacillales</taxon>
        <taxon>Lactobacillaceae</taxon>
        <taxon>Weissella</taxon>
    </lineage>
</organism>
<keyword evidence="2" id="KW-1185">Reference proteome</keyword>
<evidence type="ECO:0000313" key="1">
    <source>
        <dbReference type="EMBL" id="QNN74704.1"/>
    </source>
</evidence>
<accession>A0A7G9T3M9</accession>
<dbReference type="KEGG" id="wdi:H9L19_04595"/>
<protein>
    <submittedName>
        <fullName evidence="1">DUF2785 domain-containing protein</fullName>
    </submittedName>
</protein>
<dbReference type="InterPro" id="IPR021247">
    <property type="entry name" value="DUF2785"/>
</dbReference>
<evidence type="ECO:0000313" key="2">
    <source>
        <dbReference type="Proteomes" id="UP000515800"/>
    </source>
</evidence>
<dbReference type="AlphaFoldDB" id="A0A7G9T3M9"/>
<reference evidence="1 2" key="1">
    <citation type="submission" date="2020-08" db="EMBL/GenBank/DDBJ databases">
        <title>Genome sequence of Weissella diestrammenae KACC 16890T.</title>
        <authorList>
            <person name="Hyun D.-W."/>
            <person name="Bae J.-W."/>
        </authorList>
    </citation>
    <scope>NUCLEOTIDE SEQUENCE [LARGE SCALE GENOMIC DNA]</scope>
    <source>
        <strain evidence="1 2">KACC 16890</strain>
    </source>
</reference>
<dbReference type="EMBL" id="CP060724">
    <property type="protein sequence ID" value="QNN74704.1"/>
    <property type="molecule type" value="Genomic_DNA"/>
</dbReference>
<dbReference type="Proteomes" id="UP000515800">
    <property type="component" value="Chromosome"/>
</dbReference>
<name>A0A7G9T3M9_9LACO</name>
<sequence>MDYTIEDVRHELQLLRERVHQGELLDSLGSEIGRLLDELDFDAPTSVHQLSEGEVAALMLKVSAIQEKLNANETIVLSDQEVINLLNGLRQSDLEIRDHGVFLTVMQGLQQGMFSDDQIVLMTRYLLQNRVILSHIDTSESDGVFLRSFAVFTLALLFYANRRQALDLFGDDLRSTAVDQIATYIALERDTRGFVDQKGWAHAFTHIGNLLDELTMDPNLSRADKIFLETILIERMKRLDTPLMMGEIGRISAYLTAWVNTNDIYATYFLKQLKQWRQEMTRQLQQESEAGWHRYYNQTHLQASLLMQPKLPQAIHEYLDDARQFLI</sequence>
<proteinExistence type="predicted"/>
<dbReference type="Pfam" id="PF10978">
    <property type="entry name" value="DUF2785"/>
    <property type="match status" value="1"/>
</dbReference>
<dbReference type="RefSeq" id="WP_187528539.1">
    <property type="nucleotide sequence ID" value="NZ_CP060724.1"/>
</dbReference>
<gene>
    <name evidence="1" type="ORF">H9L19_04595</name>
</gene>